<dbReference type="InterPro" id="IPR025714">
    <property type="entry name" value="Methyltranfer_dom"/>
</dbReference>
<evidence type="ECO:0000313" key="2">
    <source>
        <dbReference type="EMBL" id="CAB9522402.1"/>
    </source>
</evidence>
<dbReference type="InterPro" id="IPR026913">
    <property type="entry name" value="METTL24"/>
</dbReference>
<comment type="caution">
    <text evidence="2">The sequence shown here is derived from an EMBL/GenBank/DDBJ whole genome shotgun (WGS) entry which is preliminary data.</text>
</comment>
<dbReference type="PANTHER" id="PTHR32026:SF10">
    <property type="entry name" value="METHYLTRANSFERASE-LIKE PROTEIN 24-RELATED"/>
    <property type="match status" value="1"/>
</dbReference>
<dbReference type="EMBL" id="CAICTM010001296">
    <property type="protein sequence ID" value="CAB9522402.1"/>
    <property type="molecule type" value="Genomic_DNA"/>
</dbReference>
<keyword evidence="2" id="KW-0808">Transferase</keyword>
<keyword evidence="2" id="KW-0489">Methyltransferase</keyword>
<evidence type="ECO:0000313" key="3">
    <source>
        <dbReference type="Proteomes" id="UP001153069"/>
    </source>
</evidence>
<accession>A0A9N8HRB3</accession>
<sequence length="347" mass="39267">MRMRRCAFRSRPSLMVAALLVCALTVIWALLRHRKLFKLASTAAIHEERGDGVLRSDVIQAKDMPEDGSEKTDPTTALKILEPTFEERLYIAKRFAFKVSNFKLPKPKKLAEQMTRLGDSEWFVHQSILEKSFQQNGGCVVYSIGVAERDAYTTLMAARGCQVIALDPTVEHPTHWMPNVTFYPWGLRSNSDDDNGGKGKHQVWSHPVYGKITNTSVIYSLPTIIEKLGHHHSKDTKAITAMKLDCEGCEFAAFEDLVTSSTRMPPIRMLDVEFHFASTLGMANKLDVARMYYAHIYLKQNKCQLVRHRRHAGFEVDRDKVPSILVSAGVSSHHCCYEMTYVCGVDD</sequence>
<dbReference type="Pfam" id="PF13383">
    <property type="entry name" value="Methyltransf_22"/>
    <property type="match status" value="1"/>
</dbReference>
<name>A0A9N8HRB3_9STRA</name>
<protein>
    <submittedName>
        <fullName evidence="2">Methyltransferase like 24</fullName>
    </submittedName>
</protein>
<feature type="domain" description="Methyltransferase" evidence="1">
    <location>
        <begin position="115"/>
        <end position="276"/>
    </location>
</feature>
<reference evidence="2" key="1">
    <citation type="submission" date="2020-06" db="EMBL/GenBank/DDBJ databases">
        <authorList>
            <consortium name="Plant Systems Biology data submission"/>
        </authorList>
    </citation>
    <scope>NUCLEOTIDE SEQUENCE</scope>
    <source>
        <strain evidence="2">D6</strain>
    </source>
</reference>
<dbReference type="AlphaFoldDB" id="A0A9N8HRB3"/>
<dbReference type="GO" id="GO:0032259">
    <property type="term" value="P:methylation"/>
    <property type="evidence" value="ECO:0007669"/>
    <property type="project" value="UniProtKB-KW"/>
</dbReference>
<gene>
    <name evidence="2" type="ORF">SEMRO_1298_G260610.1</name>
</gene>
<keyword evidence="3" id="KW-1185">Reference proteome</keyword>
<dbReference type="OrthoDB" id="10006218at2759"/>
<organism evidence="2 3">
    <name type="scientific">Seminavis robusta</name>
    <dbReference type="NCBI Taxonomy" id="568900"/>
    <lineage>
        <taxon>Eukaryota</taxon>
        <taxon>Sar</taxon>
        <taxon>Stramenopiles</taxon>
        <taxon>Ochrophyta</taxon>
        <taxon>Bacillariophyta</taxon>
        <taxon>Bacillariophyceae</taxon>
        <taxon>Bacillariophycidae</taxon>
        <taxon>Naviculales</taxon>
        <taxon>Naviculaceae</taxon>
        <taxon>Seminavis</taxon>
    </lineage>
</organism>
<dbReference type="PANTHER" id="PTHR32026">
    <property type="entry name" value="METHYLTRANSFERASE-LIKE PROTEIN 24"/>
    <property type="match status" value="1"/>
</dbReference>
<dbReference type="Proteomes" id="UP001153069">
    <property type="component" value="Unassembled WGS sequence"/>
</dbReference>
<dbReference type="GO" id="GO:0008168">
    <property type="term" value="F:methyltransferase activity"/>
    <property type="evidence" value="ECO:0007669"/>
    <property type="project" value="UniProtKB-KW"/>
</dbReference>
<proteinExistence type="predicted"/>
<evidence type="ECO:0000259" key="1">
    <source>
        <dbReference type="Pfam" id="PF13383"/>
    </source>
</evidence>